<dbReference type="GO" id="GO:0005615">
    <property type="term" value="C:extracellular space"/>
    <property type="evidence" value="ECO:0007669"/>
    <property type="project" value="TreeGrafter"/>
</dbReference>
<sequence>MNMQVLLKGKVSKTNGENHLHFRKIGILLQVGHSKLHLGNLFQGNGGLGKATNEVVNENSDIFIGEIKPNLEASLSDKFTDIANIICKTFTYEELFPN</sequence>
<evidence type="ECO:0000313" key="2">
    <source>
        <dbReference type="Proteomes" id="UP001153636"/>
    </source>
</evidence>
<dbReference type="PANTHER" id="PTHR11008">
    <property type="entry name" value="PROTEIN TAKEOUT-LIKE PROTEIN"/>
    <property type="match status" value="1"/>
</dbReference>
<dbReference type="PANTHER" id="PTHR11008:SF39">
    <property type="entry name" value="CIRCADIAN CLOCK-CONTROLLED PROTEIN-LIKE PROTEIN"/>
    <property type="match status" value="1"/>
</dbReference>
<dbReference type="EMBL" id="OV651813">
    <property type="protein sequence ID" value="CAH1099408.1"/>
    <property type="molecule type" value="Genomic_DNA"/>
</dbReference>
<dbReference type="Proteomes" id="UP001153636">
    <property type="component" value="Chromosome 1"/>
</dbReference>
<protein>
    <submittedName>
        <fullName evidence="1">Uncharacterized protein</fullName>
    </submittedName>
</protein>
<name>A0A9P0G497_9CUCU</name>
<dbReference type="Gene3D" id="3.15.10.30">
    <property type="entry name" value="Haemolymph juvenile hormone binding protein"/>
    <property type="match status" value="1"/>
</dbReference>
<gene>
    <name evidence="1" type="ORF">PSYICH_LOCUS304</name>
</gene>
<dbReference type="AlphaFoldDB" id="A0A9P0G497"/>
<accession>A0A9P0G497</accession>
<dbReference type="Pfam" id="PF06585">
    <property type="entry name" value="JHBP"/>
    <property type="match status" value="1"/>
</dbReference>
<proteinExistence type="predicted"/>
<dbReference type="OrthoDB" id="8179031at2759"/>
<reference evidence="1" key="1">
    <citation type="submission" date="2022-01" db="EMBL/GenBank/DDBJ databases">
        <authorList>
            <person name="King R."/>
        </authorList>
    </citation>
    <scope>NUCLEOTIDE SEQUENCE</scope>
</reference>
<organism evidence="1 2">
    <name type="scientific">Psylliodes chrysocephalus</name>
    <dbReference type="NCBI Taxonomy" id="3402493"/>
    <lineage>
        <taxon>Eukaryota</taxon>
        <taxon>Metazoa</taxon>
        <taxon>Ecdysozoa</taxon>
        <taxon>Arthropoda</taxon>
        <taxon>Hexapoda</taxon>
        <taxon>Insecta</taxon>
        <taxon>Pterygota</taxon>
        <taxon>Neoptera</taxon>
        <taxon>Endopterygota</taxon>
        <taxon>Coleoptera</taxon>
        <taxon>Polyphaga</taxon>
        <taxon>Cucujiformia</taxon>
        <taxon>Chrysomeloidea</taxon>
        <taxon>Chrysomelidae</taxon>
        <taxon>Galerucinae</taxon>
        <taxon>Alticini</taxon>
        <taxon>Psylliodes</taxon>
    </lineage>
</organism>
<keyword evidence="2" id="KW-1185">Reference proteome</keyword>
<dbReference type="InterPro" id="IPR038606">
    <property type="entry name" value="To_sf"/>
</dbReference>
<dbReference type="InterPro" id="IPR010562">
    <property type="entry name" value="Haemolymph_juvenile_hormone-bd"/>
</dbReference>
<evidence type="ECO:0000313" key="1">
    <source>
        <dbReference type="EMBL" id="CAH1099408.1"/>
    </source>
</evidence>